<feature type="region of interest" description="Disordered" evidence="1">
    <location>
        <begin position="112"/>
        <end position="138"/>
    </location>
</feature>
<organism evidence="3 4">
    <name type="scientific">Pontibacter toksunensis</name>
    <dbReference type="NCBI Taxonomy" id="1332631"/>
    <lineage>
        <taxon>Bacteria</taxon>
        <taxon>Pseudomonadati</taxon>
        <taxon>Bacteroidota</taxon>
        <taxon>Cytophagia</taxon>
        <taxon>Cytophagales</taxon>
        <taxon>Hymenobacteraceae</taxon>
        <taxon>Pontibacter</taxon>
    </lineage>
</organism>
<keyword evidence="2" id="KW-0812">Transmembrane</keyword>
<feature type="transmembrane region" description="Helical" evidence="2">
    <location>
        <begin position="168"/>
        <end position="186"/>
    </location>
</feature>
<comment type="caution">
    <text evidence="3">The sequence shown here is derived from an EMBL/GenBank/DDBJ whole genome shotgun (WGS) entry which is preliminary data.</text>
</comment>
<evidence type="ECO:0008006" key="5">
    <source>
        <dbReference type="Google" id="ProtNLM"/>
    </source>
</evidence>
<evidence type="ECO:0000256" key="1">
    <source>
        <dbReference type="SAM" id="MobiDB-lite"/>
    </source>
</evidence>
<evidence type="ECO:0000256" key="2">
    <source>
        <dbReference type="SAM" id="Phobius"/>
    </source>
</evidence>
<keyword evidence="2" id="KW-1133">Transmembrane helix</keyword>
<feature type="compositionally biased region" description="Polar residues" evidence="1">
    <location>
        <begin position="118"/>
        <end position="129"/>
    </location>
</feature>
<keyword evidence="4" id="KW-1185">Reference proteome</keyword>
<dbReference type="Proteomes" id="UP001597641">
    <property type="component" value="Unassembled WGS sequence"/>
</dbReference>
<evidence type="ECO:0000313" key="4">
    <source>
        <dbReference type="Proteomes" id="UP001597641"/>
    </source>
</evidence>
<sequence>MKHAYSAFLLPAGLLLLISCSQKEALFISKGADPYGFYKEARKAEEIPTHAAALPLQSVQEKGFEAHTLPPEANASTTANLSESSTPGPVQLVVFVYKPALTPGKVAARLAKRPEGSSRLQTTLRQGVQATPEGETDKSKKAGVGLMLSLLAAALILVGIAISSPVPFLLAALAAVFGLTASIAALSEIKRNPGKLAGRGKARAGLIINSTVLVVSAVLAALLMVLAVVIASAGG</sequence>
<feature type="transmembrane region" description="Helical" evidence="2">
    <location>
        <begin position="142"/>
        <end position="162"/>
    </location>
</feature>
<evidence type="ECO:0000313" key="3">
    <source>
        <dbReference type="EMBL" id="MFD3003010.1"/>
    </source>
</evidence>
<dbReference type="EMBL" id="JBHUOX010000023">
    <property type="protein sequence ID" value="MFD3003010.1"/>
    <property type="molecule type" value="Genomic_DNA"/>
</dbReference>
<proteinExistence type="predicted"/>
<protein>
    <recommendedName>
        <fullName evidence="5">DUF4190 domain-containing protein</fullName>
    </recommendedName>
</protein>
<gene>
    <name evidence="3" type="ORF">ACFS7Z_21780</name>
</gene>
<accession>A0ABW6C014</accession>
<keyword evidence="2" id="KW-0472">Membrane</keyword>
<feature type="transmembrane region" description="Helical" evidence="2">
    <location>
        <begin position="206"/>
        <end position="233"/>
    </location>
</feature>
<dbReference type="RefSeq" id="WP_377489536.1">
    <property type="nucleotide sequence ID" value="NZ_JBHUOX010000023.1"/>
</dbReference>
<name>A0ABW6C014_9BACT</name>
<dbReference type="PROSITE" id="PS51257">
    <property type="entry name" value="PROKAR_LIPOPROTEIN"/>
    <property type="match status" value="1"/>
</dbReference>
<reference evidence="4" key="1">
    <citation type="journal article" date="2019" name="Int. J. Syst. Evol. Microbiol.">
        <title>The Global Catalogue of Microorganisms (GCM) 10K type strain sequencing project: providing services to taxonomists for standard genome sequencing and annotation.</title>
        <authorList>
            <consortium name="The Broad Institute Genomics Platform"/>
            <consortium name="The Broad Institute Genome Sequencing Center for Infectious Disease"/>
            <person name="Wu L."/>
            <person name="Ma J."/>
        </authorList>
    </citation>
    <scope>NUCLEOTIDE SEQUENCE [LARGE SCALE GENOMIC DNA]</scope>
    <source>
        <strain evidence="4">KCTC 23984</strain>
    </source>
</reference>